<gene>
    <name evidence="1" type="ORF">ACFPRC_35800</name>
</gene>
<protein>
    <submittedName>
        <fullName evidence="1">Uncharacterized protein</fullName>
    </submittedName>
</protein>
<dbReference type="RefSeq" id="WP_271413843.1">
    <property type="nucleotide sequence ID" value="NZ_CP116257.1"/>
</dbReference>
<name>A0ABV9X5X9_9ACTN</name>
<sequence>MKSSALDRKNPESLIAGHSLSEIEYVLRMLEPELASGNVSPSSFENATRLRNVQELARHRTFAYLCEWERRFGYSSINDSIFGGYKAVVDRLLSVHAPDLVERFNTVYRRLNEAAEQDHTRPAGEELSQALATCRRILEAVVGQVLPAQAEPSAAGYKLDQASYRSRLFEFIKIANESKNVSEATTAMAEGIHARFAAFDKLTSKGVHADVALRAANMCALNVYILCGEVLLLKQETEADAATEAG</sequence>
<comment type="caution">
    <text evidence="1">The sequence shown here is derived from an EMBL/GenBank/DDBJ whole genome shotgun (WGS) entry which is preliminary data.</text>
</comment>
<dbReference type="Proteomes" id="UP001595855">
    <property type="component" value="Unassembled WGS sequence"/>
</dbReference>
<keyword evidence="2" id="KW-1185">Reference proteome</keyword>
<dbReference type="EMBL" id="JBHSJO010000001">
    <property type="protein sequence ID" value="MFC5020193.1"/>
    <property type="molecule type" value="Genomic_DNA"/>
</dbReference>
<proteinExistence type="predicted"/>
<organism evidence="1 2">
    <name type="scientific">Streptomyces lienomycini</name>
    <dbReference type="NCBI Taxonomy" id="284035"/>
    <lineage>
        <taxon>Bacteria</taxon>
        <taxon>Bacillati</taxon>
        <taxon>Actinomycetota</taxon>
        <taxon>Actinomycetes</taxon>
        <taxon>Kitasatosporales</taxon>
        <taxon>Streptomycetaceae</taxon>
        <taxon>Streptomyces</taxon>
    </lineage>
</organism>
<evidence type="ECO:0000313" key="2">
    <source>
        <dbReference type="Proteomes" id="UP001595855"/>
    </source>
</evidence>
<reference evidence="2" key="1">
    <citation type="journal article" date="2019" name="Int. J. Syst. Evol. Microbiol.">
        <title>The Global Catalogue of Microorganisms (GCM) 10K type strain sequencing project: providing services to taxonomists for standard genome sequencing and annotation.</title>
        <authorList>
            <consortium name="The Broad Institute Genomics Platform"/>
            <consortium name="The Broad Institute Genome Sequencing Center for Infectious Disease"/>
            <person name="Wu L."/>
            <person name="Ma J."/>
        </authorList>
    </citation>
    <scope>NUCLEOTIDE SEQUENCE [LARGE SCALE GENOMIC DNA]</scope>
    <source>
        <strain evidence="2">CGMCC 4.1542</strain>
    </source>
</reference>
<accession>A0ABV9X5X9</accession>
<evidence type="ECO:0000313" key="1">
    <source>
        <dbReference type="EMBL" id="MFC5020193.1"/>
    </source>
</evidence>